<feature type="compositionally biased region" description="Low complexity" evidence="1">
    <location>
        <begin position="52"/>
        <end position="63"/>
    </location>
</feature>
<sequence length="135" mass="13013">MAKPKNTHTSAPSVAGAEAGASEDDTGAPLTAAGAEVSEPATQGAAADDDAAASASPSSAAADGGDGQVDLDTSPTPADTLAATGETVEVLVLSDNHLGKVGQVIEVDAAHVEALRLGGLIDPHPNAIKAAGPQE</sequence>
<dbReference type="OrthoDB" id="9942343at2"/>
<proteinExistence type="predicted"/>
<comment type="caution">
    <text evidence="2">The sequence shown here is derived from an EMBL/GenBank/DDBJ whole genome shotgun (WGS) entry which is preliminary data.</text>
</comment>
<dbReference type="AlphaFoldDB" id="A0A4S2CUJ9"/>
<dbReference type="EMBL" id="SRYW01000015">
    <property type="protein sequence ID" value="TGY32549.1"/>
    <property type="molecule type" value="Genomic_DNA"/>
</dbReference>
<dbReference type="Proteomes" id="UP000306631">
    <property type="component" value="Unassembled WGS sequence"/>
</dbReference>
<organism evidence="2 3">
    <name type="scientific">Stenotrophomonas maltophilia</name>
    <name type="common">Pseudomonas maltophilia</name>
    <name type="synonym">Xanthomonas maltophilia</name>
    <dbReference type="NCBI Taxonomy" id="40324"/>
    <lineage>
        <taxon>Bacteria</taxon>
        <taxon>Pseudomonadati</taxon>
        <taxon>Pseudomonadota</taxon>
        <taxon>Gammaproteobacteria</taxon>
        <taxon>Lysobacterales</taxon>
        <taxon>Lysobacteraceae</taxon>
        <taxon>Stenotrophomonas</taxon>
        <taxon>Stenotrophomonas maltophilia group</taxon>
    </lineage>
</organism>
<evidence type="ECO:0000256" key="1">
    <source>
        <dbReference type="SAM" id="MobiDB-lite"/>
    </source>
</evidence>
<accession>A0A4S2CUJ9</accession>
<feature type="region of interest" description="Disordered" evidence="1">
    <location>
        <begin position="1"/>
        <end position="80"/>
    </location>
</feature>
<gene>
    <name evidence="2" type="ORF">E5352_15310</name>
</gene>
<protein>
    <submittedName>
        <fullName evidence="2">Uncharacterized protein</fullName>
    </submittedName>
</protein>
<reference evidence="2 3" key="1">
    <citation type="submission" date="2019-04" db="EMBL/GenBank/DDBJ databases">
        <title>Microbes associate with the intestines of laboratory mice.</title>
        <authorList>
            <person name="Navarre W."/>
            <person name="Wong E."/>
            <person name="Huang K."/>
            <person name="Tropini C."/>
            <person name="Ng K."/>
            <person name="Yu B."/>
        </authorList>
    </citation>
    <scope>NUCLEOTIDE SEQUENCE [LARGE SCALE GENOMIC DNA]</scope>
    <source>
        <strain evidence="2 3">NM62_B4-13</strain>
    </source>
</reference>
<name>A0A4S2CUJ9_STEMA</name>
<dbReference type="RefSeq" id="WP_136006282.1">
    <property type="nucleotide sequence ID" value="NZ_SRYW01000015.1"/>
</dbReference>
<evidence type="ECO:0000313" key="3">
    <source>
        <dbReference type="Proteomes" id="UP000306631"/>
    </source>
</evidence>
<evidence type="ECO:0000313" key="2">
    <source>
        <dbReference type="EMBL" id="TGY32549.1"/>
    </source>
</evidence>